<feature type="domain" description="2Fe-2S ferredoxin-type" evidence="6">
    <location>
        <begin position="331"/>
        <end position="407"/>
    </location>
</feature>
<dbReference type="GO" id="GO:0051537">
    <property type="term" value="F:2 iron, 2 sulfur cluster binding"/>
    <property type="evidence" value="ECO:0007669"/>
    <property type="project" value="InterPro"/>
</dbReference>
<dbReference type="SUPFAM" id="SSF56176">
    <property type="entry name" value="FAD-binding/transporter-associated domain-like"/>
    <property type="match status" value="1"/>
</dbReference>
<evidence type="ECO:0000256" key="1">
    <source>
        <dbReference type="ARBA" id="ARBA00022630"/>
    </source>
</evidence>
<dbReference type="InterPro" id="IPR001041">
    <property type="entry name" value="2Fe-2S_ferredoxin-type"/>
</dbReference>
<evidence type="ECO:0000256" key="2">
    <source>
        <dbReference type="ARBA" id="ARBA00022723"/>
    </source>
</evidence>
<dbReference type="AlphaFoldDB" id="A0A2H5Y5V2"/>
<dbReference type="Pfam" id="PF00111">
    <property type="entry name" value="Fer2"/>
    <property type="match status" value="1"/>
</dbReference>
<dbReference type="Gene3D" id="3.30.390.50">
    <property type="entry name" value="CO dehydrogenase flavoprotein, C-terminal domain"/>
    <property type="match status" value="1"/>
</dbReference>
<dbReference type="CDD" id="cd00207">
    <property type="entry name" value="fer2"/>
    <property type="match status" value="1"/>
</dbReference>
<dbReference type="PROSITE" id="PS51085">
    <property type="entry name" value="2FE2S_FER_2"/>
    <property type="match status" value="1"/>
</dbReference>
<dbReference type="InterPro" id="IPR036318">
    <property type="entry name" value="FAD-bd_PCMH-like_sf"/>
</dbReference>
<proteinExistence type="predicted"/>
<organism evidence="8 9">
    <name type="scientific">Candidatus Thermoflexus japonica</name>
    <dbReference type="NCBI Taxonomy" id="2035417"/>
    <lineage>
        <taxon>Bacteria</taxon>
        <taxon>Bacillati</taxon>
        <taxon>Chloroflexota</taxon>
        <taxon>Thermoflexia</taxon>
        <taxon>Thermoflexales</taxon>
        <taxon>Thermoflexaceae</taxon>
        <taxon>Thermoflexus</taxon>
    </lineage>
</organism>
<dbReference type="Proteomes" id="UP000236642">
    <property type="component" value="Unassembled WGS sequence"/>
</dbReference>
<dbReference type="SMART" id="SM01092">
    <property type="entry name" value="CO_deh_flav_C"/>
    <property type="match status" value="1"/>
</dbReference>
<dbReference type="SUPFAM" id="SSF47741">
    <property type="entry name" value="CO dehydrogenase ISP C-domain like"/>
    <property type="match status" value="1"/>
</dbReference>
<dbReference type="EMBL" id="BEHY01000018">
    <property type="protein sequence ID" value="GBD08815.1"/>
    <property type="molecule type" value="Genomic_DNA"/>
</dbReference>
<dbReference type="PROSITE" id="PS00197">
    <property type="entry name" value="2FE2S_FER_1"/>
    <property type="match status" value="1"/>
</dbReference>
<accession>A0A2H5Y5V2</accession>
<gene>
    <name evidence="8" type="primary">yagT</name>
    <name evidence="8" type="ORF">HRbin22_01057</name>
</gene>
<evidence type="ECO:0000256" key="3">
    <source>
        <dbReference type="ARBA" id="ARBA00022827"/>
    </source>
</evidence>
<sequence length="494" mass="53768">MWNAYYTPTSLEEALSLLAEHGNRARIIAGGTDLLLELERGQRPGVEILIDITRIPNLDAITIGPDGRLHLGPLVTHNQVVASPLCREHAFPLARACWEVGSPQIRNRGTVAGNLITASPANDTIVPLWALDATVTLQSVRGRRVLSFEEFYQGVRRTAMAPDEMLVDIAFEPLKPNERGTFLKLGLRRFQAISVVSVAAVVALDGDRIARARIALGAVAPTIVRAREAEAFLQGQRLTEEVIARAGELAQAAARPIDDIRGPAWYRAEMVRVLTMRALRQLREGTERIGFPERPVRLWGRSDGRPRSWASPPSELVTWDGRVRHRADGPEPIITTVNGRRYVVHGASDKTLLRMLREDLRLVGTKEGCAEGECGACTVILDGMAVMSCLVPAPRAHGAEIITVEGVASGESLHPLQAAFIRHGAVQCGYCTPGFIMSGVVLLEEVPRPALEEIRQAFAGNLCRCTGYYSIIRAVEEAAAGGPGPEVRRKQGAL</sequence>
<evidence type="ECO:0000256" key="5">
    <source>
        <dbReference type="ARBA" id="ARBA00023004"/>
    </source>
</evidence>
<dbReference type="InterPro" id="IPR036010">
    <property type="entry name" value="2Fe-2S_ferredoxin-like_sf"/>
</dbReference>
<keyword evidence="1" id="KW-0285">Flavoprotein</keyword>
<keyword evidence="3" id="KW-0274">FAD</keyword>
<keyword evidence="2" id="KW-0479">Metal-binding</keyword>
<dbReference type="PANTHER" id="PTHR42659">
    <property type="entry name" value="XANTHINE DEHYDROGENASE SUBUNIT C-RELATED"/>
    <property type="match status" value="1"/>
</dbReference>
<dbReference type="GO" id="GO:0071949">
    <property type="term" value="F:FAD binding"/>
    <property type="evidence" value="ECO:0007669"/>
    <property type="project" value="InterPro"/>
</dbReference>
<dbReference type="SUPFAM" id="SSF54292">
    <property type="entry name" value="2Fe-2S ferredoxin-like"/>
    <property type="match status" value="1"/>
</dbReference>
<dbReference type="InterPro" id="IPR036884">
    <property type="entry name" value="2Fe-2S-bd_dom_sf"/>
</dbReference>
<dbReference type="Pfam" id="PF03450">
    <property type="entry name" value="CO_deh_flav_C"/>
    <property type="match status" value="1"/>
</dbReference>
<dbReference type="Pfam" id="PF00941">
    <property type="entry name" value="FAD_binding_5"/>
    <property type="match status" value="1"/>
</dbReference>
<name>A0A2H5Y5V2_9CHLR</name>
<dbReference type="PROSITE" id="PS51387">
    <property type="entry name" value="FAD_PCMH"/>
    <property type="match status" value="1"/>
</dbReference>
<protein>
    <submittedName>
        <fullName evidence="8">Xanthine dehydrogenase YagT iron-sulfur-binding subunit</fullName>
    </submittedName>
</protein>
<keyword evidence="5" id="KW-0408">Iron</keyword>
<dbReference type="Gene3D" id="3.30.465.10">
    <property type="match status" value="1"/>
</dbReference>
<dbReference type="InterPro" id="IPR016169">
    <property type="entry name" value="FAD-bd_PCMH_sub2"/>
</dbReference>
<feature type="domain" description="FAD-binding PCMH-type" evidence="7">
    <location>
        <begin position="1"/>
        <end position="176"/>
    </location>
</feature>
<comment type="caution">
    <text evidence="8">The sequence shown here is derived from an EMBL/GenBank/DDBJ whole genome shotgun (WGS) entry which is preliminary data.</text>
</comment>
<dbReference type="InterPro" id="IPR036683">
    <property type="entry name" value="CO_DH_flav_C_dom_sf"/>
</dbReference>
<dbReference type="InterPro" id="IPR016166">
    <property type="entry name" value="FAD-bd_PCMH"/>
</dbReference>
<dbReference type="GO" id="GO:0046872">
    <property type="term" value="F:metal ion binding"/>
    <property type="evidence" value="ECO:0007669"/>
    <property type="project" value="UniProtKB-KW"/>
</dbReference>
<dbReference type="InterPro" id="IPR016167">
    <property type="entry name" value="FAD-bd_PCMH_sub1"/>
</dbReference>
<dbReference type="InterPro" id="IPR002888">
    <property type="entry name" value="2Fe-2S-bd"/>
</dbReference>
<keyword evidence="4" id="KW-0560">Oxidoreductase</keyword>
<dbReference type="Gene3D" id="3.30.43.10">
    <property type="entry name" value="Uridine Diphospho-n-acetylenolpyruvylglucosamine Reductase, domain 2"/>
    <property type="match status" value="1"/>
</dbReference>
<dbReference type="Gene3D" id="1.10.150.120">
    <property type="entry name" value="[2Fe-2S]-binding domain"/>
    <property type="match status" value="1"/>
</dbReference>
<evidence type="ECO:0000259" key="6">
    <source>
        <dbReference type="PROSITE" id="PS51085"/>
    </source>
</evidence>
<dbReference type="InterPro" id="IPR002346">
    <property type="entry name" value="Mopterin_DH_FAD-bd"/>
</dbReference>
<dbReference type="InterPro" id="IPR051312">
    <property type="entry name" value="Diverse_Substr_Oxidored"/>
</dbReference>
<dbReference type="PANTHER" id="PTHR42659:SF2">
    <property type="entry name" value="XANTHINE DEHYDROGENASE SUBUNIT C-RELATED"/>
    <property type="match status" value="1"/>
</dbReference>
<dbReference type="InterPro" id="IPR005107">
    <property type="entry name" value="CO_DH_flav_C"/>
</dbReference>
<dbReference type="SUPFAM" id="SSF55447">
    <property type="entry name" value="CO dehydrogenase flavoprotein C-terminal domain-like"/>
    <property type="match status" value="1"/>
</dbReference>
<dbReference type="Gene3D" id="3.10.20.30">
    <property type="match status" value="1"/>
</dbReference>
<reference evidence="9" key="1">
    <citation type="submission" date="2017-09" db="EMBL/GenBank/DDBJ databases">
        <title>Metaegenomics of thermophilic ammonia-oxidizing enrichment culture.</title>
        <authorList>
            <person name="Kato S."/>
            <person name="Suzuki K."/>
        </authorList>
    </citation>
    <scope>NUCLEOTIDE SEQUENCE [LARGE SCALE GENOMIC DNA]</scope>
</reference>
<evidence type="ECO:0000259" key="7">
    <source>
        <dbReference type="PROSITE" id="PS51387"/>
    </source>
</evidence>
<dbReference type="InterPro" id="IPR012675">
    <property type="entry name" value="Beta-grasp_dom_sf"/>
</dbReference>
<dbReference type="GO" id="GO:0016491">
    <property type="term" value="F:oxidoreductase activity"/>
    <property type="evidence" value="ECO:0007669"/>
    <property type="project" value="UniProtKB-KW"/>
</dbReference>
<dbReference type="Pfam" id="PF01799">
    <property type="entry name" value="Fer2_2"/>
    <property type="match status" value="1"/>
</dbReference>
<evidence type="ECO:0000313" key="8">
    <source>
        <dbReference type="EMBL" id="GBD08815.1"/>
    </source>
</evidence>
<evidence type="ECO:0000256" key="4">
    <source>
        <dbReference type="ARBA" id="ARBA00023002"/>
    </source>
</evidence>
<evidence type="ECO:0000313" key="9">
    <source>
        <dbReference type="Proteomes" id="UP000236642"/>
    </source>
</evidence>
<dbReference type="InterPro" id="IPR006058">
    <property type="entry name" value="2Fe2S_fd_BS"/>
</dbReference>